<gene>
    <name evidence="2" type="ORF">SAMN05216268_106335</name>
</gene>
<evidence type="ECO:0000313" key="3">
    <source>
        <dbReference type="Proteomes" id="UP000184388"/>
    </source>
</evidence>
<evidence type="ECO:0008006" key="4">
    <source>
        <dbReference type="Google" id="ProtNLM"/>
    </source>
</evidence>
<feature type="chain" id="PRO_5040923565" description="Lipoprotein" evidence="1">
    <location>
        <begin position="23"/>
        <end position="130"/>
    </location>
</feature>
<organism evidence="2 3">
    <name type="scientific">Streptomyces yunnanensis</name>
    <dbReference type="NCBI Taxonomy" id="156453"/>
    <lineage>
        <taxon>Bacteria</taxon>
        <taxon>Bacillati</taxon>
        <taxon>Actinomycetota</taxon>
        <taxon>Actinomycetes</taxon>
        <taxon>Kitasatosporales</taxon>
        <taxon>Streptomycetaceae</taxon>
        <taxon>Streptomyces</taxon>
    </lineage>
</organism>
<accession>A0A9X8MU66</accession>
<dbReference type="AlphaFoldDB" id="A0A9X8MU66"/>
<protein>
    <recommendedName>
        <fullName evidence="4">Lipoprotein</fullName>
    </recommendedName>
</protein>
<name>A0A9X8MU66_9ACTN</name>
<keyword evidence="1" id="KW-0732">Signal</keyword>
<comment type="caution">
    <text evidence="2">The sequence shown here is derived from an EMBL/GenBank/DDBJ whole genome shotgun (WGS) entry which is preliminary data.</text>
</comment>
<dbReference type="EMBL" id="FRBK01000006">
    <property type="protein sequence ID" value="SHL82817.1"/>
    <property type="molecule type" value="Genomic_DNA"/>
</dbReference>
<dbReference type="Proteomes" id="UP000184388">
    <property type="component" value="Unassembled WGS sequence"/>
</dbReference>
<reference evidence="3" key="1">
    <citation type="submission" date="2016-11" db="EMBL/GenBank/DDBJ databases">
        <authorList>
            <person name="Jaros S."/>
            <person name="Januszkiewicz K."/>
            <person name="Wedrychowicz H."/>
        </authorList>
    </citation>
    <scope>NUCLEOTIDE SEQUENCE [LARGE SCALE GENOMIC DNA]</scope>
    <source>
        <strain evidence="3">CGMCC 4.3555</strain>
    </source>
</reference>
<evidence type="ECO:0000313" key="2">
    <source>
        <dbReference type="EMBL" id="SHL82817.1"/>
    </source>
</evidence>
<dbReference type="PROSITE" id="PS51257">
    <property type="entry name" value="PROKAR_LIPOPROTEIN"/>
    <property type="match status" value="1"/>
</dbReference>
<feature type="signal peptide" evidence="1">
    <location>
        <begin position="1"/>
        <end position="22"/>
    </location>
</feature>
<evidence type="ECO:0000256" key="1">
    <source>
        <dbReference type="SAM" id="SignalP"/>
    </source>
</evidence>
<proteinExistence type="predicted"/>
<sequence length="130" mass="14068">MKRLLPFAFLAVAVLLTGCDIAGDARLSGPPTTTATPSRTGTEVADRYRKSGGDADVYGIHHAKNHKGVLVLSVWTHKKDGYENVDDFAAKLASFLKRHGVSVDQGYVLNVYGPDGVRLHNLDTTPEHNP</sequence>